<dbReference type="OrthoDB" id="4365667at2759"/>
<evidence type="ECO:0000256" key="1">
    <source>
        <dbReference type="PROSITE-ProRule" id="PRU00047"/>
    </source>
</evidence>
<dbReference type="SMART" id="SM00343">
    <property type="entry name" value="ZnF_C2HC"/>
    <property type="match status" value="1"/>
</dbReference>
<proteinExistence type="predicted"/>
<dbReference type="GO" id="GO:0008270">
    <property type="term" value="F:zinc ion binding"/>
    <property type="evidence" value="ECO:0007669"/>
    <property type="project" value="UniProtKB-KW"/>
</dbReference>
<feature type="domain" description="CCHC-type" evidence="3">
    <location>
        <begin position="431"/>
        <end position="447"/>
    </location>
</feature>
<evidence type="ECO:0000259" key="3">
    <source>
        <dbReference type="PROSITE" id="PS50158"/>
    </source>
</evidence>
<dbReference type="Gene3D" id="4.10.60.10">
    <property type="entry name" value="Zinc finger, CCHC-type"/>
    <property type="match status" value="1"/>
</dbReference>
<dbReference type="PROSITE" id="PS50158">
    <property type="entry name" value="ZF_CCHC"/>
    <property type="match status" value="1"/>
</dbReference>
<feature type="region of interest" description="Disordered" evidence="2">
    <location>
        <begin position="438"/>
        <end position="491"/>
    </location>
</feature>
<feature type="region of interest" description="Disordered" evidence="2">
    <location>
        <begin position="1"/>
        <end position="78"/>
    </location>
</feature>
<reference evidence="4" key="2">
    <citation type="journal article" date="2023" name="IMA Fungus">
        <title>Comparative genomic study of the Penicillium genus elucidates a diverse pangenome and 15 lateral gene transfer events.</title>
        <authorList>
            <person name="Petersen C."/>
            <person name="Sorensen T."/>
            <person name="Nielsen M.R."/>
            <person name="Sondergaard T.E."/>
            <person name="Sorensen J.L."/>
            <person name="Fitzpatrick D.A."/>
            <person name="Frisvad J.C."/>
            <person name="Nielsen K.L."/>
        </authorList>
    </citation>
    <scope>NUCLEOTIDE SEQUENCE</scope>
    <source>
        <strain evidence="4">IBT 22155</strain>
    </source>
</reference>
<protein>
    <recommendedName>
        <fullName evidence="3">CCHC-type domain-containing protein</fullName>
    </recommendedName>
</protein>
<dbReference type="SUPFAM" id="SSF57756">
    <property type="entry name" value="Retrovirus zinc finger-like domains"/>
    <property type="match status" value="1"/>
</dbReference>
<dbReference type="EMBL" id="JAPQKL010000006">
    <property type="protein sequence ID" value="KAJ5124629.1"/>
    <property type="molecule type" value="Genomic_DNA"/>
</dbReference>
<sequence length="491" mass="56250">MDTRSRTKGLGKTTPLEAPQTPATQNRDDALPRPRSTSPEESTHDEDQYTPVRQARDEPLPSLRSTPAISPAPQQSQTRLYLRNQDGKMMIIKDGETLLKWVQTEPTKALEYFAESQESRDYLREKNRKSVERIQELEEYVEELEKAPPSEETERVYHENNTLRKEVDFLRSRLYDARHAPTNTPDTHTSSSAGIQRSAKLPNAPIMDDGESVKFVPWRREIENKLLLNADHYPTEKHRMAYVANRCAGKAQAQLQPRLEPDAKDQYRTAEEMLDHLQLVFRDPQQRRIALREYGELKMKANENFNMFYAEFSRLALESKRDEELQKDDLFEKIPYRLQMLVAGDVYKEEVSMQDFVDACRRGAITITRLQPPPSNRYKKSESGGSHQTSSKDSTTSNARASTSSSRTMAANRGRTNTTYEERQALLKEGKCFNCREEGHLSRDCPKRGKEDKNKGKEAKTAAVSSRGQHKSTEQRIKDAETDSASDSGKD</sequence>
<dbReference type="RefSeq" id="XP_056519028.1">
    <property type="nucleotide sequence ID" value="XM_056669198.1"/>
</dbReference>
<feature type="region of interest" description="Disordered" evidence="2">
    <location>
        <begin position="367"/>
        <end position="418"/>
    </location>
</feature>
<dbReference type="Proteomes" id="UP001149079">
    <property type="component" value="Unassembled WGS sequence"/>
</dbReference>
<dbReference type="Pfam" id="PF00098">
    <property type="entry name" value="zf-CCHC"/>
    <property type="match status" value="1"/>
</dbReference>
<accession>A0A9W9KWD6</accession>
<evidence type="ECO:0000313" key="4">
    <source>
        <dbReference type="EMBL" id="KAJ5124629.1"/>
    </source>
</evidence>
<evidence type="ECO:0000256" key="2">
    <source>
        <dbReference type="SAM" id="MobiDB-lite"/>
    </source>
</evidence>
<feature type="compositionally biased region" description="Basic and acidic residues" evidence="2">
    <location>
        <begin position="471"/>
        <end position="481"/>
    </location>
</feature>
<feature type="compositionally biased region" description="Low complexity" evidence="2">
    <location>
        <begin position="394"/>
        <end position="413"/>
    </location>
</feature>
<keyword evidence="5" id="KW-1185">Reference proteome</keyword>
<feature type="compositionally biased region" description="Polar residues" evidence="2">
    <location>
        <begin position="383"/>
        <end position="393"/>
    </location>
</feature>
<evidence type="ECO:0000313" key="5">
    <source>
        <dbReference type="Proteomes" id="UP001149079"/>
    </source>
</evidence>
<comment type="caution">
    <text evidence="4">The sequence shown here is derived from an EMBL/GenBank/DDBJ whole genome shotgun (WGS) entry which is preliminary data.</text>
</comment>
<keyword evidence="1" id="KW-0863">Zinc-finger</keyword>
<dbReference type="InterPro" id="IPR001878">
    <property type="entry name" value="Znf_CCHC"/>
</dbReference>
<gene>
    <name evidence="4" type="ORF">N7515_008454</name>
</gene>
<organism evidence="4 5">
    <name type="scientific">Penicillium bovifimosum</name>
    <dbReference type="NCBI Taxonomy" id="126998"/>
    <lineage>
        <taxon>Eukaryota</taxon>
        <taxon>Fungi</taxon>
        <taxon>Dikarya</taxon>
        <taxon>Ascomycota</taxon>
        <taxon>Pezizomycotina</taxon>
        <taxon>Eurotiomycetes</taxon>
        <taxon>Eurotiomycetidae</taxon>
        <taxon>Eurotiales</taxon>
        <taxon>Aspergillaceae</taxon>
        <taxon>Penicillium</taxon>
    </lineage>
</organism>
<keyword evidence="1" id="KW-0479">Metal-binding</keyword>
<keyword evidence="1" id="KW-0862">Zinc</keyword>
<dbReference type="InterPro" id="IPR036875">
    <property type="entry name" value="Znf_CCHC_sf"/>
</dbReference>
<feature type="compositionally biased region" description="Polar residues" evidence="2">
    <location>
        <begin position="63"/>
        <end position="78"/>
    </location>
</feature>
<reference evidence="4" key="1">
    <citation type="submission" date="2022-11" db="EMBL/GenBank/DDBJ databases">
        <authorList>
            <person name="Petersen C."/>
        </authorList>
    </citation>
    <scope>NUCLEOTIDE SEQUENCE</scope>
    <source>
        <strain evidence="4">IBT 22155</strain>
    </source>
</reference>
<name>A0A9W9KWD6_9EURO</name>
<dbReference type="GO" id="GO:0003676">
    <property type="term" value="F:nucleic acid binding"/>
    <property type="evidence" value="ECO:0007669"/>
    <property type="project" value="InterPro"/>
</dbReference>
<feature type="compositionally biased region" description="Basic and acidic residues" evidence="2">
    <location>
        <begin position="438"/>
        <end position="460"/>
    </location>
</feature>
<dbReference type="AlphaFoldDB" id="A0A9W9KWD6"/>
<dbReference type="GeneID" id="81408368"/>